<dbReference type="PRINTS" id="PR00420">
    <property type="entry name" value="RNGMNOXGNASE"/>
</dbReference>
<accession>A0A1C6UU52</accession>
<evidence type="ECO:0000256" key="2">
    <source>
        <dbReference type="ARBA" id="ARBA00022630"/>
    </source>
</evidence>
<sequence length="402" mass="42527">MSGPGPGGAATGRPRALVVGAGPAGLATAIGLRAAGFDPVVLEQAAGTGSVGTALTLWPNALAALAAIESDPAGGDPGGGIAAVVHALGQPAEGNQIRAADGRLLDDVPAPTMRSRFGGTGIALLRADLVGALQERLGADVVRTGARCVGWRATADRVTVRLADGTEESGDLLVGADGLRSVVRAQLCGGRDELSYAGYPVWRGVTDFDLGSAPGLLSMGRGAQFGLFPMTHGRAYWFASLPLPAGRGAHLPAREFLSDRFADWHRPVPQVLAATADWQIMVTDIYERRPVRRWGQGRVTLVGDAAHPSTPHLGQGTCQAFEDAAVLGLRLRQGRSVPEALRDYEAARRTRANALTRQARMLGQVGQWRHPAACWAREQMIRRSPRGPRLRQLARMFSFRQD</sequence>
<keyword evidence="2" id="KW-0285">Flavoprotein</keyword>
<dbReference type="InterPro" id="IPR036188">
    <property type="entry name" value="FAD/NAD-bd_sf"/>
</dbReference>
<evidence type="ECO:0000256" key="4">
    <source>
        <dbReference type="ARBA" id="ARBA00023002"/>
    </source>
</evidence>
<dbReference type="GO" id="GO:0071949">
    <property type="term" value="F:FAD binding"/>
    <property type="evidence" value="ECO:0007669"/>
    <property type="project" value="InterPro"/>
</dbReference>
<keyword evidence="7" id="KW-1185">Reference proteome</keyword>
<dbReference type="PANTHER" id="PTHR46496:SF1">
    <property type="entry name" value="ZEAXANTHIN EPOXIDASE, CHLOROPLASTIC"/>
    <property type="match status" value="1"/>
</dbReference>
<organism evidence="6 7">
    <name type="scientific">Micromonospora yangpuensis</name>
    <dbReference type="NCBI Taxonomy" id="683228"/>
    <lineage>
        <taxon>Bacteria</taxon>
        <taxon>Bacillati</taxon>
        <taxon>Actinomycetota</taxon>
        <taxon>Actinomycetes</taxon>
        <taxon>Micromonosporales</taxon>
        <taxon>Micromonosporaceae</taxon>
        <taxon>Micromonospora</taxon>
    </lineage>
</organism>
<dbReference type="Gene3D" id="3.50.50.60">
    <property type="entry name" value="FAD/NAD(P)-binding domain"/>
    <property type="match status" value="1"/>
</dbReference>
<dbReference type="Pfam" id="PF01494">
    <property type="entry name" value="FAD_binding_3"/>
    <property type="match status" value="1"/>
</dbReference>
<dbReference type="AlphaFoldDB" id="A0A1C6UU52"/>
<dbReference type="SUPFAM" id="SSF51905">
    <property type="entry name" value="FAD/NAD(P)-binding domain"/>
    <property type="match status" value="1"/>
</dbReference>
<evidence type="ECO:0000256" key="3">
    <source>
        <dbReference type="ARBA" id="ARBA00022827"/>
    </source>
</evidence>
<dbReference type="EMBL" id="FMIA01000002">
    <property type="protein sequence ID" value="SCL57575.1"/>
    <property type="molecule type" value="Genomic_DNA"/>
</dbReference>
<dbReference type="RefSeq" id="WP_175440572.1">
    <property type="nucleotide sequence ID" value="NZ_BMMJ01000013.1"/>
</dbReference>
<dbReference type="STRING" id="683228.GA0070617_3567"/>
<comment type="cofactor">
    <cofactor evidence="1">
        <name>FAD</name>
        <dbReference type="ChEBI" id="CHEBI:57692"/>
    </cofactor>
</comment>
<name>A0A1C6UU52_9ACTN</name>
<evidence type="ECO:0000313" key="6">
    <source>
        <dbReference type="EMBL" id="SCL57575.1"/>
    </source>
</evidence>
<dbReference type="Proteomes" id="UP000198937">
    <property type="component" value="Unassembled WGS sequence"/>
</dbReference>
<evidence type="ECO:0000259" key="5">
    <source>
        <dbReference type="Pfam" id="PF01494"/>
    </source>
</evidence>
<protein>
    <submittedName>
        <fullName evidence="6">2-polyprenyl-6-methoxyphenol hydroxylase</fullName>
    </submittedName>
</protein>
<reference evidence="7" key="1">
    <citation type="submission" date="2016-06" db="EMBL/GenBank/DDBJ databases">
        <authorList>
            <person name="Varghese N."/>
            <person name="Submissions Spin"/>
        </authorList>
    </citation>
    <scope>NUCLEOTIDE SEQUENCE [LARGE SCALE GENOMIC DNA]</scope>
    <source>
        <strain evidence="7">DSM 45577</strain>
    </source>
</reference>
<evidence type="ECO:0000256" key="1">
    <source>
        <dbReference type="ARBA" id="ARBA00001974"/>
    </source>
</evidence>
<keyword evidence="4" id="KW-0560">Oxidoreductase</keyword>
<dbReference type="GO" id="GO:0016491">
    <property type="term" value="F:oxidoreductase activity"/>
    <property type="evidence" value="ECO:0007669"/>
    <property type="project" value="UniProtKB-KW"/>
</dbReference>
<dbReference type="InterPro" id="IPR002938">
    <property type="entry name" value="FAD-bd"/>
</dbReference>
<gene>
    <name evidence="6" type="ORF">GA0070617_3567</name>
</gene>
<evidence type="ECO:0000313" key="7">
    <source>
        <dbReference type="Proteomes" id="UP000198937"/>
    </source>
</evidence>
<dbReference type="PANTHER" id="PTHR46496">
    <property type="match status" value="1"/>
</dbReference>
<feature type="domain" description="FAD-binding" evidence="5">
    <location>
        <begin position="16"/>
        <end position="358"/>
    </location>
</feature>
<proteinExistence type="predicted"/>
<keyword evidence="3" id="KW-0274">FAD</keyword>